<dbReference type="EMBL" id="KZ613479">
    <property type="protein sequence ID" value="PMD21927.1"/>
    <property type="molecule type" value="Genomic_DNA"/>
</dbReference>
<dbReference type="Proteomes" id="UP000235672">
    <property type="component" value="Unassembled WGS sequence"/>
</dbReference>
<proteinExistence type="predicted"/>
<protein>
    <recommendedName>
        <fullName evidence="3">1-alkyl-2-acetylglycerophosphocholine esterase</fullName>
    </recommendedName>
</protein>
<dbReference type="SUPFAM" id="SSF53474">
    <property type="entry name" value="alpha/beta-Hydrolases"/>
    <property type="match status" value="1"/>
</dbReference>
<keyword evidence="2" id="KW-1185">Reference proteome</keyword>
<dbReference type="InterPro" id="IPR029058">
    <property type="entry name" value="AB_hydrolase_fold"/>
</dbReference>
<organism evidence="1 2">
    <name type="scientific">Hyaloscypha hepaticicola</name>
    <dbReference type="NCBI Taxonomy" id="2082293"/>
    <lineage>
        <taxon>Eukaryota</taxon>
        <taxon>Fungi</taxon>
        <taxon>Dikarya</taxon>
        <taxon>Ascomycota</taxon>
        <taxon>Pezizomycotina</taxon>
        <taxon>Leotiomycetes</taxon>
        <taxon>Helotiales</taxon>
        <taxon>Hyaloscyphaceae</taxon>
        <taxon>Hyaloscypha</taxon>
    </lineage>
</organism>
<dbReference type="AlphaFoldDB" id="A0A2J6Q6M0"/>
<evidence type="ECO:0008006" key="3">
    <source>
        <dbReference type="Google" id="ProtNLM"/>
    </source>
</evidence>
<gene>
    <name evidence="1" type="ORF">NA56DRAFT_702902</name>
</gene>
<dbReference type="Gene3D" id="3.40.50.1820">
    <property type="entry name" value="alpha/beta hydrolase"/>
    <property type="match status" value="1"/>
</dbReference>
<accession>A0A2J6Q6M0</accession>
<sequence>MGSSQRIELISSTERLWTLIIGGVRRQRHKVTGLRGLCALSALWLEKLVIMSTSSQILQSISILPRPKCFRFLLLVIPLCSGTLLPRPSGPYQLTLNVSELIDTSRKDPWGMDPTTYRRLMISRFDPLPQDTCYRNEKVPYMSPTISSAEDTFFAPYGVPAGIFASLEMGFTVITLDHPFDTDIVEFPDGFIAYGGNVNFSDINSIYHTLDIRMNDISFVLDTLGFQYDATQNASALIFGHSFGGAAAAAGMLNDTRLRGGVNLDRELFGGVINAGLGRPCINQSFILFGAEGHNRELELRNASHNTFTDLPLIADVSGIRTTLPEASQAALGFLPGKRVLQILSSYLHDFFGFVLRGNDGEGLLCGPKLYKYTDLQYQEFHQTGAPMFKSSKIDTGDQDV</sequence>
<name>A0A2J6Q6M0_9HELO</name>
<dbReference type="STRING" id="1745343.A0A2J6Q6M0"/>
<reference evidence="1 2" key="1">
    <citation type="submission" date="2016-05" db="EMBL/GenBank/DDBJ databases">
        <title>A degradative enzymes factory behind the ericoid mycorrhizal symbiosis.</title>
        <authorList>
            <consortium name="DOE Joint Genome Institute"/>
            <person name="Martino E."/>
            <person name="Morin E."/>
            <person name="Grelet G."/>
            <person name="Kuo A."/>
            <person name="Kohler A."/>
            <person name="Daghino S."/>
            <person name="Barry K."/>
            <person name="Choi C."/>
            <person name="Cichocki N."/>
            <person name="Clum A."/>
            <person name="Copeland A."/>
            <person name="Hainaut M."/>
            <person name="Haridas S."/>
            <person name="Labutti K."/>
            <person name="Lindquist E."/>
            <person name="Lipzen A."/>
            <person name="Khouja H.-R."/>
            <person name="Murat C."/>
            <person name="Ohm R."/>
            <person name="Olson A."/>
            <person name="Spatafora J."/>
            <person name="Veneault-Fourrey C."/>
            <person name="Henrissat B."/>
            <person name="Grigoriev I."/>
            <person name="Martin F."/>
            <person name="Perotto S."/>
        </authorList>
    </citation>
    <scope>NUCLEOTIDE SEQUENCE [LARGE SCALE GENOMIC DNA]</scope>
    <source>
        <strain evidence="1 2">UAMH 7357</strain>
    </source>
</reference>
<evidence type="ECO:0000313" key="2">
    <source>
        <dbReference type="Proteomes" id="UP000235672"/>
    </source>
</evidence>
<evidence type="ECO:0000313" key="1">
    <source>
        <dbReference type="EMBL" id="PMD21927.1"/>
    </source>
</evidence>
<dbReference type="OrthoDB" id="2363873at2759"/>